<proteinExistence type="inferred from homology"/>
<comment type="similarity">
    <text evidence="2 6">Belongs to the BI1 family.</text>
</comment>
<feature type="transmembrane region" description="Helical" evidence="6">
    <location>
        <begin position="33"/>
        <end position="52"/>
    </location>
</feature>
<gene>
    <name evidence="7" type="ORF">GA0061101_13813</name>
</gene>
<dbReference type="EMBL" id="FMAF01000038">
    <property type="protein sequence ID" value="SCB51253.1"/>
    <property type="molecule type" value="Genomic_DNA"/>
</dbReference>
<name>A0A1C3XG63_9HYPH</name>
<evidence type="ECO:0000313" key="8">
    <source>
        <dbReference type="Proteomes" id="UP000199205"/>
    </source>
</evidence>
<evidence type="ECO:0000256" key="1">
    <source>
        <dbReference type="ARBA" id="ARBA00004141"/>
    </source>
</evidence>
<dbReference type="AlphaFoldDB" id="A0A1C3XG63"/>
<dbReference type="GO" id="GO:0005886">
    <property type="term" value="C:plasma membrane"/>
    <property type="evidence" value="ECO:0007669"/>
    <property type="project" value="TreeGrafter"/>
</dbReference>
<evidence type="ECO:0000256" key="2">
    <source>
        <dbReference type="ARBA" id="ARBA00010350"/>
    </source>
</evidence>
<keyword evidence="5 6" id="KW-0472">Membrane</keyword>
<evidence type="ECO:0000256" key="4">
    <source>
        <dbReference type="ARBA" id="ARBA00022989"/>
    </source>
</evidence>
<feature type="transmembrane region" description="Helical" evidence="6">
    <location>
        <begin position="64"/>
        <end position="82"/>
    </location>
</feature>
<feature type="transmembrane region" description="Helical" evidence="6">
    <location>
        <begin position="212"/>
        <end position="234"/>
    </location>
</feature>
<feature type="transmembrane region" description="Helical" evidence="6">
    <location>
        <begin position="172"/>
        <end position="191"/>
    </location>
</feature>
<dbReference type="InterPro" id="IPR006214">
    <property type="entry name" value="Bax_inhibitor_1-related"/>
</dbReference>
<evidence type="ECO:0000256" key="6">
    <source>
        <dbReference type="RuleBase" id="RU004379"/>
    </source>
</evidence>
<dbReference type="PANTHER" id="PTHR23291">
    <property type="entry name" value="BAX INHIBITOR-RELATED"/>
    <property type="match status" value="1"/>
</dbReference>
<sequence length="240" mass="26518">MAQDRFVPATSLRHDRSANDNVDLGLRQFLLQVYNYMAGALCLSGLTAYLAIETGFYQRIAGTGFIWLVIFAPLVALLFLTIRLEKMPLASVMALFWIYACLMGLSFAGIFLIYTNESIVRTFFISAAIFAATSLYGYATKADLSRFGSILTMALLATIVVSFANILLASTILQIAVSAVAAVLFVGLTAYDTQRLKQIYQACYPSEPTVKMALMGALTLYLDFINLFVLLLQFSGDRRR</sequence>
<evidence type="ECO:0000256" key="5">
    <source>
        <dbReference type="ARBA" id="ARBA00023136"/>
    </source>
</evidence>
<reference evidence="7 8" key="1">
    <citation type="submission" date="2016-08" db="EMBL/GenBank/DDBJ databases">
        <authorList>
            <person name="Seilhamer J.J."/>
        </authorList>
    </citation>
    <scope>NUCLEOTIDE SEQUENCE [LARGE SCALE GENOMIC DNA]</scope>
    <source>
        <strain evidence="7 8">P1-7</strain>
    </source>
</reference>
<organism evidence="7 8">
    <name type="scientific">Rhizobium lusitanum</name>
    <dbReference type="NCBI Taxonomy" id="293958"/>
    <lineage>
        <taxon>Bacteria</taxon>
        <taxon>Pseudomonadati</taxon>
        <taxon>Pseudomonadota</taxon>
        <taxon>Alphaproteobacteria</taxon>
        <taxon>Hyphomicrobiales</taxon>
        <taxon>Rhizobiaceae</taxon>
        <taxon>Rhizobium/Agrobacterium group</taxon>
        <taxon>Rhizobium</taxon>
    </lineage>
</organism>
<keyword evidence="3 6" id="KW-0812">Transmembrane</keyword>
<evidence type="ECO:0000313" key="7">
    <source>
        <dbReference type="EMBL" id="SCB51253.1"/>
    </source>
</evidence>
<protein>
    <recommendedName>
        <fullName evidence="9">Bax inhibitor-1/YccA family protein</fullName>
    </recommendedName>
</protein>
<dbReference type="Proteomes" id="UP000199205">
    <property type="component" value="Unassembled WGS sequence"/>
</dbReference>
<comment type="subcellular location">
    <subcellularLocation>
        <location evidence="1">Membrane</location>
        <topology evidence="1">Multi-pass membrane protein</topology>
    </subcellularLocation>
</comment>
<feature type="transmembrane region" description="Helical" evidence="6">
    <location>
        <begin position="94"/>
        <end position="114"/>
    </location>
</feature>
<dbReference type="RefSeq" id="WP_092576992.1">
    <property type="nucleotide sequence ID" value="NZ_FMAF01000038.1"/>
</dbReference>
<accession>A0A1C3XG63</accession>
<dbReference type="OrthoDB" id="9793828at2"/>
<keyword evidence="4 6" id="KW-1133">Transmembrane helix</keyword>
<dbReference type="CDD" id="cd10432">
    <property type="entry name" value="BI-1-like_bacterial"/>
    <property type="match status" value="1"/>
</dbReference>
<feature type="transmembrane region" description="Helical" evidence="6">
    <location>
        <begin position="120"/>
        <end position="139"/>
    </location>
</feature>
<feature type="transmembrane region" description="Helical" evidence="6">
    <location>
        <begin position="146"/>
        <end position="166"/>
    </location>
</feature>
<dbReference type="Pfam" id="PF01027">
    <property type="entry name" value="Bax1-I"/>
    <property type="match status" value="1"/>
</dbReference>
<evidence type="ECO:0000256" key="3">
    <source>
        <dbReference type="ARBA" id="ARBA00022692"/>
    </source>
</evidence>
<evidence type="ECO:0008006" key="9">
    <source>
        <dbReference type="Google" id="ProtNLM"/>
    </source>
</evidence>
<dbReference type="PANTHER" id="PTHR23291:SF50">
    <property type="entry name" value="PROTEIN LIFEGUARD 4"/>
    <property type="match status" value="1"/>
</dbReference>